<evidence type="ECO:0000256" key="1">
    <source>
        <dbReference type="ARBA" id="ARBA00023015"/>
    </source>
</evidence>
<keyword evidence="1" id="KW-0805">Transcription regulation</keyword>
<sequence>MPDVDSWRASLRDAIVEMDATPLDRPGSSDYTGWVYMLDLGPISVTDVASDPVHVARTPRLINHNPVDFYHLSVSRRPSLAEQHGRQSRLGAGDAILVDSSEPFSVTADSFAHYLIVNVPRAALRRDLRVDRNMLGQHVSAQNPSLRVLMSLLGELGRGAPELTSEMIHELGHTASELLVSTLRLAEAGHRHYADTRMSRGAQLLRMKDFAMRQLADPDLSPKLLAAAFDVSVRYVELVFRESGVSPSRFIREARLAEARRMLADPRQRHRSIAAIGRSVGIENASVFARIFRARYEATPREYRQFAGVMPD</sequence>
<dbReference type="PROSITE" id="PS01124">
    <property type="entry name" value="HTH_ARAC_FAMILY_2"/>
    <property type="match status" value="1"/>
</dbReference>
<protein>
    <submittedName>
        <fullName evidence="5">Helix-turn-helix domain-containing protein</fullName>
    </submittedName>
</protein>
<dbReference type="SMART" id="SM00342">
    <property type="entry name" value="HTH_ARAC"/>
    <property type="match status" value="1"/>
</dbReference>
<accession>A0ABV3DEU4</accession>
<keyword evidence="2" id="KW-0238">DNA-binding</keyword>
<comment type="caution">
    <text evidence="5">The sequence shown here is derived from an EMBL/GenBank/DDBJ whole genome shotgun (WGS) entry which is preliminary data.</text>
</comment>
<dbReference type="Pfam" id="PF12833">
    <property type="entry name" value="HTH_18"/>
    <property type="match status" value="1"/>
</dbReference>
<dbReference type="EMBL" id="JBEZFP010000024">
    <property type="protein sequence ID" value="MEU8134273.1"/>
    <property type="molecule type" value="Genomic_DNA"/>
</dbReference>
<dbReference type="InterPro" id="IPR018060">
    <property type="entry name" value="HTH_AraC"/>
</dbReference>
<dbReference type="InterPro" id="IPR035418">
    <property type="entry name" value="AraC-bd_2"/>
</dbReference>
<dbReference type="InterPro" id="IPR009057">
    <property type="entry name" value="Homeodomain-like_sf"/>
</dbReference>
<dbReference type="PANTHER" id="PTHR46796">
    <property type="entry name" value="HTH-TYPE TRANSCRIPTIONAL ACTIVATOR RHAS-RELATED"/>
    <property type="match status" value="1"/>
</dbReference>
<evidence type="ECO:0000313" key="5">
    <source>
        <dbReference type="EMBL" id="MEU8134273.1"/>
    </source>
</evidence>
<evidence type="ECO:0000256" key="2">
    <source>
        <dbReference type="ARBA" id="ARBA00023125"/>
    </source>
</evidence>
<feature type="domain" description="HTH araC/xylS-type" evidence="4">
    <location>
        <begin position="205"/>
        <end position="306"/>
    </location>
</feature>
<dbReference type="PROSITE" id="PS00041">
    <property type="entry name" value="HTH_ARAC_FAMILY_1"/>
    <property type="match status" value="1"/>
</dbReference>
<dbReference type="InterPro" id="IPR050204">
    <property type="entry name" value="AraC_XylS_family_regulators"/>
</dbReference>
<evidence type="ECO:0000256" key="3">
    <source>
        <dbReference type="ARBA" id="ARBA00023163"/>
    </source>
</evidence>
<keyword evidence="6" id="KW-1185">Reference proteome</keyword>
<dbReference type="Proteomes" id="UP001551482">
    <property type="component" value="Unassembled WGS sequence"/>
</dbReference>
<name>A0ABV3DEU4_9ACTN</name>
<gene>
    <name evidence="5" type="ORF">AB0C36_12260</name>
</gene>
<dbReference type="Gene3D" id="1.10.10.60">
    <property type="entry name" value="Homeodomain-like"/>
    <property type="match status" value="1"/>
</dbReference>
<dbReference type="SUPFAM" id="SSF46689">
    <property type="entry name" value="Homeodomain-like"/>
    <property type="match status" value="1"/>
</dbReference>
<organism evidence="5 6">
    <name type="scientific">Streptodolium elevatio</name>
    <dbReference type="NCBI Taxonomy" id="3157996"/>
    <lineage>
        <taxon>Bacteria</taxon>
        <taxon>Bacillati</taxon>
        <taxon>Actinomycetota</taxon>
        <taxon>Actinomycetes</taxon>
        <taxon>Kitasatosporales</taxon>
        <taxon>Streptomycetaceae</taxon>
        <taxon>Streptodolium</taxon>
    </lineage>
</organism>
<dbReference type="Pfam" id="PF14525">
    <property type="entry name" value="AraC_binding_2"/>
    <property type="match status" value="1"/>
</dbReference>
<reference evidence="5 6" key="1">
    <citation type="submission" date="2024-06" db="EMBL/GenBank/DDBJ databases">
        <title>The Natural Products Discovery Center: Release of the First 8490 Sequenced Strains for Exploring Actinobacteria Biosynthetic Diversity.</title>
        <authorList>
            <person name="Kalkreuter E."/>
            <person name="Kautsar S.A."/>
            <person name="Yang D."/>
            <person name="Bader C.D."/>
            <person name="Teijaro C.N."/>
            <person name="Fluegel L."/>
            <person name="Davis C.M."/>
            <person name="Simpson J.R."/>
            <person name="Lauterbach L."/>
            <person name="Steele A.D."/>
            <person name="Gui C."/>
            <person name="Meng S."/>
            <person name="Li G."/>
            <person name="Viehrig K."/>
            <person name="Ye F."/>
            <person name="Su P."/>
            <person name="Kiefer A.F."/>
            <person name="Nichols A."/>
            <person name="Cepeda A.J."/>
            <person name="Yan W."/>
            <person name="Fan B."/>
            <person name="Jiang Y."/>
            <person name="Adhikari A."/>
            <person name="Zheng C.-J."/>
            <person name="Schuster L."/>
            <person name="Cowan T.M."/>
            <person name="Smanski M.J."/>
            <person name="Chevrette M.G."/>
            <person name="De Carvalho L.P.S."/>
            <person name="Shen B."/>
        </authorList>
    </citation>
    <scope>NUCLEOTIDE SEQUENCE [LARGE SCALE GENOMIC DNA]</scope>
    <source>
        <strain evidence="5 6">NPDC048946</strain>
    </source>
</reference>
<dbReference type="InterPro" id="IPR018062">
    <property type="entry name" value="HTH_AraC-typ_CS"/>
</dbReference>
<evidence type="ECO:0000313" key="6">
    <source>
        <dbReference type="Proteomes" id="UP001551482"/>
    </source>
</evidence>
<dbReference type="RefSeq" id="WP_358352795.1">
    <property type="nucleotide sequence ID" value="NZ_JBEZFP010000024.1"/>
</dbReference>
<proteinExistence type="predicted"/>
<dbReference type="PANTHER" id="PTHR46796:SF6">
    <property type="entry name" value="ARAC SUBFAMILY"/>
    <property type="match status" value="1"/>
</dbReference>
<evidence type="ECO:0000259" key="4">
    <source>
        <dbReference type="PROSITE" id="PS01124"/>
    </source>
</evidence>
<keyword evidence="3" id="KW-0804">Transcription</keyword>